<dbReference type="Proteomes" id="UP000694395">
    <property type="component" value="Chromosome 6"/>
</dbReference>
<name>A0A8K9UD55_ONCMY</name>
<dbReference type="GO" id="GO:0003676">
    <property type="term" value="F:nucleic acid binding"/>
    <property type="evidence" value="ECO:0007669"/>
    <property type="project" value="InterPro"/>
</dbReference>
<evidence type="ECO:0000313" key="2">
    <source>
        <dbReference type="Proteomes" id="UP000694395"/>
    </source>
</evidence>
<proteinExistence type="predicted"/>
<dbReference type="Gene3D" id="3.30.420.10">
    <property type="entry name" value="Ribonuclease H-like superfamily/Ribonuclease H"/>
    <property type="match status" value="1"/>
</dbReference>
<accession>A0A8K9UD55</accession>
<reference evidence="1" key="1">
    <citation type="submission" date="2020-07" db="EMBL/GenBank/DDBJ databases">
        <title>A long reads based de novo assembly of the rainbow trout Arlee double haploid line genome.</title>
        <authorList>
            <person name="Gao G."/>
            <person name="Palti Y."/>
        </authorList>
    </citation>
    <scope>NUCLEOTIDE SEQUENCE [LARGE SCALE GENOMIC DNA]</scope>
</reference>
<reference evidence="1" key="2">
    <citation type="submission" date="2025-08" db="UniProtKB">
        <authorList>
            <consortium name="Ensembl"/>
        </authorList>
    </citation>
    <scope>IDENTIFICATION</scope>
</reference>
<evidence type="ECO:0000313" key="1">
    <source>
        <dbReference type="Ensembl" id="ENSOMYP00000108766.1"/>
    </source>
</evidence>
<organism evidence="1 2">
    <name type="scientific">Oncorhynchus mykiss</name>
    <name type="common">Rainbow trout</name>
    <name type="synonym">Salmo gairdneri</name>
    <dbReference type="NCBI Taxonomy" id="8022"/>
    <lineage>
        <taxon>Eukaryota</taxon>
        <taxon>Metazoa</taxon>
        <taxon>Chordata</taxon>
        <taxon>Craniata</taxon>
        <taxon>Vertebrata</taxon>
        <taxon>Euteleostomi</taxon>
        <taxon>Actinopterygii</taxon>
        <taxon>Neopterygii</taxon>
        <taxon>Teleostei</taxon>
        <taxon>Protacanthopterygii</taxon>
        <taxon>Salmoniformes</taxon>
        <taxon>Salmonidae</taxon>
        <taxon>Salmoninae</taxon>
        <taxon>Oncorhynchus</taxon>
    </lineage>
</organism>
<dbReference type="InterPro" id="IPR036397">
    <property type="entry name" value="RNaseH_sf"/>
</dbReference>
<dbReference type="Ensembl" id="ENSOMYT00000123395.1">
    <property type="protein sequence ID" value="ENSOMYP00000108766.1"/>
    <property type="gene ID" value="ENSOMYG00000050711.1"/>
</dbReference>
<dbReference type="GeneTree" id="ENSGT00970000196811"/>
<keyword evidence="2" id="KW-1185">Reference proteome</keyword>
<reference evidence="1" key="3">
    <citation type="submission" date="2025-09" db="UniProtKB">
        <authorList>
            <consortium name="Ensembl"/>
        </authorList>
    </citation>
    <scope>IDENTIFICATION</scope>
</reference>
<protein>
    <submittedName>
        <fullName evidence="1">Uncharacterized protein</fullName>
    </submittedName>
</protein>
<dbReference type="AlphaFoldDB" id="A0A8K9UD55"/>
<sequence length="67" mass="7789">MLMHVLIRERYLPQCIVPTVKFGGGGIMVWRFPVKGKLNATVYNDILDNSAQFAELYANTFHLFTRW</sequence>